<dbReference type="Gene3D" id="1.50.40.10">
    <property type="entry name" value="Mitochondrial carrier domain"/>
    <property type="match status" value="1"/>
</dbReference>
<evidence type="ECO:0000313" key="10">
    <source>
        <dbReference type="EMBL" id="KAK7060152.1"/>
    </source>
</evidence>
<dbReference type="InterPro" id="IPR002067">
    <property type="entry name" value="MCP"/>
</dbReference>
<comment type="similarity">
    <text evidence="9">Belongs to the mitochondrial carrier (TC 2.A.29) family.</text>
</comment>
<accession>A0AAW0E8A9</accession>
<dbReference type="PANTHER" id="PTHR24089">
    <property type="entry name" value="SOLUTE CARRIER FAMILY 25"/>
    <property type="match status" value="1"/>
</dbReference>
<evidence type="ECO:0000256" key="8">
    <source>
        <dbReference type="PROSITE-ProRule" id="PRU00282"/>
    </source>
</evidence>
<keyword evidence="11" id="KW-1185">Reference proteome</keyword>
<comment type="caution">
    <text evidence="10">The sequence shown here is derived from an EMBL/GenBank/DDBJ whole genome shotgun (WGS) entry which is preliminary data.</text>
</comment>
<organism evidence="10 11">
    <name type="scientific">Paramarasmius palmivorus</name>
    <dbReference type="NCBI Taxonomy" id="297713"/>
    <lineage>
        <taxon>Eukaryota</taxon>
        <taxon>Fungi</taxon>
        <taxon>Dikarya</taxon>
        <taxon>Basidiomycota</taxon>
        <taxon>Agaricomycotina</taxon>
        <taxon>Agaricomycetes</taxon>
        <taxon>Agaricomycetidae</taxon>
        <taxon>Agaricales</taxon>
        <taxon>Marasmiineae</taxon>
        <taxon>Marasmiaceae</taxon>
        <taxon>Paramarasmius</taxon>
    </lineage>
</organism>
<evidence type="ECO:0000256" key="4">
    <source>
        <dbReference type="ARBA" id="ARBA00022737"/>
    </source>
</evidence>
<comment type="subcellular location">
    <subcellularLocation>
        <location evidence="1">Mitochondrion membrane</location>
        <topology evidence="1">Multi-pass membrane protein</topology>
    </subcellularLocation>
</comment>
<evidence type="ECO:0000256" key="3">
    <source>
        <dbReference type="ARBA" id="ARBA00022692"/>
    </source>
</evidence>
<feature type="repeat" description="Solcar" evidence="8">
    <location>
        <begin position="7"/>
        <end position="100"/>
    </location>
</feature>
<keyword evidence="2 9" id="KW-0813">Transport</keyword>
<evidence type="ECO:0000313" key="11">
    <source>
        <dbReference type="Proteomes" id="UP001383192"/>
    </source>
</evidence>
<evidence type="ECO:0000256" key="5">
    <source>
        <dbReference type="ARBA" id="ARBA00022989"/>
    </source>
</evidence>
<dbReference type="InterPro" id="IPR018108">
    <property type="entry name" value="MCP_transmembrane"/>
</dbReference>
<evidence type="ECO:0000256" key="1">
    <source>
        <dbReference type="ARBA" id="ARBA00004225"/>
    </source>
</evidence>
<dbReference type="GO" id="GO:0031966">
    <property type="term" value="C:mitochondrial membrane"/>
    <property type="evidence" value="ECO:0007669"/>
    <property type="project" value="UniProtKB-SubCell"/>
</dbReference>
<dbReference type="GO" id="GO:0055085">
    <property type="term" value="P:transmembrane transport"/>
    <property type="evidence" value="ECO:0007669"/>
    <property type="project" value="InterPro"/>
</dbReference>
<name>A0AAW0E8A9_9AGAR</name>
<dbReference type="EMBL" id="JAYKXP010000003">
    <property type="protein sequence ID" value="KAK7060152.1"/>
    <property type="molecule type" value="Genomic_DNA"/>
</dbReference>
<reference evidence="10 11" key="1">
    <citation type="submission" date="2024-01" db="EMBL/GenBank/DDBJ databases">
        <title>A draft genome for a cacao thread blight-causing isolate of Paramarasmius palmivorus.</title>
        <authorList>
            <person name="Baruah I.K."/>
            <person name="Bukari Y."/>
            <person name="Amoako-Attah I."/>
            <person name="Meinhardt L.W."/>
            <person name="Bailey B.A."/>
            <person name="Cohen S.P."/>
        </authorList>
    </citation>
    <scope>NUCLEOTIDE SEQUENCE [LARGE SCALE GENOMIC DNA]</scope>
    <source>
        <strain evidence="10 11">GH-12</strain>
    </source>
</reference>
<dbReference type="InterPro" id="IPR023395">
    <property type="entry name" value="MCP_dom_sf"/>
</dbReference>
<keyword evidence="7 8" id="KW-0472">Membrane</keyword>
<protein>
    <submittedName>
        <fullName evidence="10">Coenzyme A transporter</fullName>
    </submittedName>
</protein>
<keyword evidence="5" id="KW-1133">Transmembrane helix</keyword>
<evidence type="ECO:0000256" key="2">
    <source>
        <dbReference type="ARBA" id="ARBA00022448"/>
    </source>
</evidence>
<keyword evidence="3 8" id="KW-0812">Transmembrane</keyword>
<dbReference type="Pfam" id="PF00153">
    <property type="entry name" value="Mito_carr"/>
    <property type="match status" value="2"/>
</dbReference>
<dbReference type="Proteomes" id="UP001383192">
    <property type="component" value="Unassembled WGS sequence"/>
</dbReference>
<feature type="repeat" description="Solcar" evidence="8">
    <location>
        <begin position="113"/>
        <end position="200"/>
    </location>
</feature>
<proteinExistence type="inferred from homology"/>
<dbReference type="SUPFAM" id="SSF103506">
    <property type="entry name" value="Mitochondrial carrier"/>
    <property type="match status" value="1"/>
</dbReference>
<evidence type="ECO:0000256" key="7">
    <source>
        <dbReference type="ARBA" id="ARBA00023136"/>
    </source>
</evidence>
<evidence type="ECO:0000256" key="6">
    <source>
        <dbReference type="ARBA" id="ARBA00023128"/>
    </source>
</evidence>
<keyword evidence="6" id="KW-0496">Mitochondrion</keyword>
<gene>
    <name evidence="10" type="primary">LEU5_1</name>
    <name evidence="10" type="ORF">VNI00_000916</name>
</gene>
<evidence type="ECO:0000256" key="9">
    <source>
        <dbReference type="RuleBase" id="RU000488"/>
    </source>
</evidence>
<dbReference type="PRINTS" id="PR00926">
    <property type="entry name" value="MITOCARRIER"/>
</dbReference>
<sequence>MPTPADRTPFRRMVAGSVAGISVLPFTYPFELARVRMAILNQRDLGQNHLVTLLRTIYNERVALAPGGLSNFYRGFAVTLAGTIPYRGGIFLAWESLNESSRHLLSSSLRERHRHPINLVIGALAGATAQIVTYPIEVVRRMQQASGHNSIQPLGVGQTVKQIWRTSGWRGFYFGLGVGLLKQVPMHSVSLATWQAAKRFLGI</sequence>
<dbReference type="PROSITE" id="PS50920">
    <property type="entry name" value="SOLCAR"/>
    <property type="match status" value="2"/>
</dbReference>
<dbReference type="AlphaFoldDB" id="A0AAW0E8A9"/>
<keyword evidence="4" id="KW-0677">Repeat</keyword>